<protein>
    <submittedName>
        <fullName evidence="4">Galacturonosyltransferase 8</fullName>
    </submittedName>
</protein>
<keyword evidence="3" id="KW-1133">Transmembrane helix</keyword>
<feature type="transmembrane region" description="Helical" evidence="3">
    <location>
        <begin position="20"/>
        <end position="40"/>
    </location>
</feature>
<feature type="coiled-coil region" evidence="1">
    <location>
        <begin position="317"/>
        <end position="344"/>
    </location>
</feature>
<gene>
    <name evidence="4" type="ORF">Slati_0620000</name>
</gene>
<keyword evidence="3" id="KW-0472">Membrane</keyword>
<evidence type="ECO:0000313" key="4">
    <source>
        <dbReference type="EMBL" id="KAL0459928.1"/>
    </source>
</evidence>
<evidence type="ECO:0000256" key="3">
    <source>
        <dbReference type="SAM" id="Phobius"/>
    </source>
</evidence>
<proteinExistence type="predicted"/>
<name>A0AAW2Y2D8_9LAMI</name>
<dbReference type="PANTHER" id="PTHR36760:SF1">
    <property type="entry name" value="ACIDIC LEUCINE-RICH NUCLEAR PHOSPHOPROTEIN 32 FAMILY B PROTEIN"/>
    <property type="match status" value="1"/>
</dbReference>
<accession>A0AAW2Y2D8</accession>
<organism evidence="4">
    <name type="scientific">Sesamum latifolium</name>
    <dbReference type="NCBI Taxonomy" id="2727402"/>
    <lineage>
        <taxon>Eukaryota</taxon>
        <taxon>Viridiplantae</taxon>
        <taxon>Streptophyta</taxon>
        <taxon>Embryophyta</taxon>
        <taxon>Tracheophyta</taxon>
        <taxon>Spermatophyta</taxon>
        <taxon>Magnoliopsida</taxon>
        <taxon>eudicotyledons</taxon>
        <taxon>Gunneridae</taxon>
        <taxon>Pentapetalae</taxon>
        <taxon>asterids</taxon>
        <taxon>lamiids</taxon>
        <taxon>Lamiales</taxon>
        <taxon>Pedaliaceae</taxon>
        <taxon>Sesamum</taxon>
    </lineage>
</organism>
<dbReference type="PANTHER" id="PTHR36760">
    <property type="entry name" value="ACIDIC LEUCINE-RICH NUCLEAR PHOSPHOPROTEIN 32 FAMILY B PROTEIN"/>
    <property type="match status" value="1"/>
</dbReference>
<feature type="compositionally biased region" description="Basic and acidic residues" evidence="2">
    <location>
        <begin position="235"/>
        <end position="247"/>
    </location>
</feature>
<feature type="transmembrane region" description="Helical" evidence="3">
    <location>
        <begin position="47"/>
        <end position="70"/>
    </location>
</feature>
<evidence type="ECO:0000256" key="2">
    <source>
        <dbReference type="SAM" id="MobiDB-lite"/>
    </source>
</evidence>
<comment type="caution">
    <text evidence="4">The sequence shown here is derived from an EMBL/GenBank/DDBJ whole genome shotgun (WGS) entry which is preliminary data.</text>
</comment>
<keyword evidence="3" id="KW-0812">Transmembrane</keyword>
<sequence length="578" mass="65413">MSELCCTPKSHFSTLLISDLTLLCSFILSHPLYFSYFIFFSPYILKLISFLSPLLATTFLLSLAFLTVLVHDNFSTALERSLRSKKDSQNEEFQCFEDLGMYEVLFGSSVDVVEESPLEEKSMGDSVVEGSEVGDKVETNSCDVGREEKRLENFLKILDEFERMASNVEERKKVEPSKSTKIDKFVEKRDGSEATCGSKISLDATKVGGSDSTSGGKEHITPMVKAHSQRVTSPKFDRGAGEEDDSEYKLKTESSRTLDHCSLGSYGSMRKEKEWKRTLACKLFEERHNVDGGDGMDSLWEAYELDSKNKGLNDVDKKKNKNKYKNKKEEIVEMYAEEEEEEEVDGQLCCLQALKLSAGKMNLGVGRPNLVKITKAIKGIGWLHHVTKHSKKACSSNGSGYRAPYAVLHVHFQILRRLSDHRRFCFVAVWFLFAYSNSDDVDFGFTLNAFGSKSSSYRRSMLALKSDALKPRLHQVLKQAESHRNVALAYASYARKLKLENSKLVRIFTELSQHYTDLVSSYQGLLDLGASSIDESVLRPLEKEVKEQIKLMRNVISEAKESFDYQLKIHKLKDTILG</sequence>
<reference evidence="4" key="2">
    <citation type="journal article" date="2024" name="Plant">
        <title>Genomic evolution and insights into agronomic trait innovations of Sesamum species.</title>
        <authorList>
            <person name="Miao H."/>
            <person name="Wang L."/>
            <person name="Qu L."/>
            <person name="Liu H."/>
            <person name="Sun Y."/>
            <person name="Le M."/>
            <person name="Wang Q."/>
            <person name="Wei S."/>
            <person name="Zheng Y."/>
            <person name="Lin W."/>
            <person name="Duan Y."/>
            <person name="Cao H."/>
            <person name="Xiong S."/>
            <person name="Wang X."/>
            <person name="Wei L."/>
            <person name="Li C."/>
            <person name="Ma Q."/>
            <person name="Ju M."/>
            <person name="Zhao R."/>
            <person name="Li G."/>
            <person name="Mu C."/>
            <person name="Tian Q."/>
            <person name="Mei H."/>
            <person name="Zhang T."/>
            <person name="Gao T."/>
            <person name="Zhang H."/>
        </authorList>
    </citation>
    <scope>NUCLEOTIDE SEQUENCE</scope>
    <source>
        <strain evidence="4">KEN1</strain>
    </source>
</reference>
<keyword evidence="1" id="KW-0175">Coiled coil</keyword>
<dbReference type="EMBL" id="JACGWN010000002">
    <property type="protein sequence ID" value="KAL0459928.1"/>
    <property type="molecule type" value="Genomic_DNA"/>
</dbReference>
<reference evidence="4" key="1">
    <citation type="submission" date="2020-06" db="EMBL/GenBank/DDBJ databases">
        <authorList>
            <person name="Li T."/>
            <person name="Hu X."/>
            <person name="Zhang T."/>
            <person name="Song X."/>
            <person name="Zhang H."/>
            <person name="Dai N."/>
            <person name="Sheng W."/>
            <person name="Hou X."/>
            <person name="Wei L."/>
        </authorList>
    </citation>
    <scope>NUCLEOTIDE SEQUENCE</scope>
    <source>
        <strain evidence="4">KEN1</strain>
        <tissue evidence="4">Leaf</tissue>
    </source>
</reference>
<dbReference type="AlphaFoldDB" id="A0AAW2Y2D8"/>
<evidence type="ECO:0000256" key="1">
    <source>
        <dbReference type="SAM" id="Coils"/>
    </source>
</evidence>
<feature type="region of interest" description="Disordered" evidence="2">
    <location>
        <begin position="206"/>
        <end position="247"/>
    </location>
</feature>